<dbReference type="PROSITE" id="PS50878">
    <property type="entry name" value="RT_POL"/>
    <property type="match status" value="1"/>
</dbReference>
<feature type="region of interest" description="Disordered" evidence="2">
    <location>
        <begin position="47"/>
        <end position="116"/>
    </location>
</feature>
<keyword evidence="1" id="KW-0863">Zinc-finger</keyword>
<protein>
    <submittedName>
        <fullName evidence="7">Uncharacterized protein LOC101494362</fullName>
    </submittedName>
</protein>
<dbReference type="InterPro" id="IPR036875">
    <property type="entry name" value="Znf_CCHC_sf"/>
</dbReference>
<feature type="compositionally biased region" description="Low complexity" evidence="2">
    <location>
        <begin position="92"/>
        <end position="115"/>
    </location>
</feature>
<dbReference type="Gene3D" id="3.10.10.10">
    <property type="entry name" value="HIV Type 1 Reverse Transcriptase, subunit A, domain 1"/>
    <property type="match status" value="1"/>
</dbReference>
<evidence type="ECO:0000259" key="5">
    <source>
        <dbReference type="PROSITE" id="PS50878"/>
    </source>
</evidence>
<dbReference type="SUPFAM" id="SSF56672">
    <property type="entry name" value="DNA/RNA polymerases"/>
    <property type="match status" value="1"/>
</dbReference>
<sequence length="636" mass="71926">MGLRPEIKKKVGMQKICDFPTLVNKSRIYDEDSRDEKAHYRNTGTMKDKRNMHHNRGKPYYFPPTGKGASSGNGKGNGNRYSYGGGRGNPNGRGVSNGNSNDMSQVSSNNNGNNGDPATHIRCHRCGKQGHMAYECRDAGITCFNCQQQGQISTTCPYPRNTSQPGNQSSQASRPKSNGRVFALSGAGVSEKDNLIQGTCLISDTPLFVLFDCGATHSFVSLDCVRRLGLPLSCLEYDLIVNTPTSDFVDTTNVCLDISIHVCGRDFRVDLVCLPLRLIDVILGMDWLSANRVRVDFFSKTIEFKEPEETEKPSNISANQVKALVKEDVQLYMIVASLEFEEKVVIRDVPIVCEFPEVFPKDVNNLQPEHEIEFSIDLVPGIGPISMAPYRMSPLELSELKKQLEELLAKQFIRPSVSPWGAFVLLVKKKDGSMRLCVDYRRLNKVTIKNKYPLPRIDDLMDQLRGSYVFSKIDLRSGYHKIRVKSSDIPKTAFRTRYGHYEYLVIPFGVTNTPIVFMDYMNMIFHPYLYSFVIVFIDYILVYSKTKEEHEEVSFLGHIISKGGLAVDPAKVESVLEWKAPKSVVEIRSFLGLAGYYRRFIEGFFKLALPLTKLTRKGELFMWDIDCENSFQELKK</sequence>
<dbReference type="AlphaFoldDB" id="A0A3Q7YBI2"/>
<feature type="compositionally biased region" description="Gly residues" evidence="2">
    <location>
        <begin position="69"/>
        <end position="91"/>
    </location>
</feature>
<evidence type="ECO:0000256" key="1">
    <source>
        <dbReference type="PROSITE-ProRule" id="PRU00047"/>
    </source>
</evidence>
<dbReference type="InterPro" id="IPR053134">
    <property type="entry name" value="RNA-dir_DNA_polymerase"/>
</dbReference>
<dbReference type="FunFam" id="3.30.70.270:FF:000020">
    <property type="entry name" value="Transposon Tf2-6 polyprotein-like Protein"/>
    <property type="match status" value="1"/>
</dbReference>
<dbReference type="Pfam" id="PF00078">
    <property type="entry name" value="RVT_1"/>
    <property type="match status" value="1"/>
</dbReference>
<dbReference type="OrthoDB" id="1424129at2759"/>
<dbReference type="PaxDb" id="3827-XP_004515208.1"/>
<dbReference type="STRING" id="3827.A0A3Q7YBI2"/>
<dbReference type="PANTHER" id="PTHR24559">
    <property type="entry name" value="TRANSPOSON TY3-I GAG-POL POLYPROTEIN"/>
    <property type="match status" value="1"/>
</dbReference>
<feature type="region of interest" description="Disordered" evidence="2">
    <location>
        <begin position="157"/>
        <end position="178"/>
    </location>
</feature>
<dbReference type="SUPFAM" id="SSF50630">
    <property type="entry name" value="Acid proteases"/>
    <property type="match status" value="1"/>
</dbReference>
<dbReference type="InterPro" id="IPR000477">
    <property type="entry name" value="RT_dom"/>
</dbReference>
<evidence type="ECO:0000313" key="7">
    <source>
        <dbReference type="RefSeq" id="XP_027186585.1"/>
    </source>
</evidence>
<keyword evidence="1" id="KW-0479">Metal-binding</keyword>
<dbReference type="InterPro" id="IPR043128">
    <property type="entry name" value="Rev_trsase/Diguanyl_cyclase"/>
</dbReference>
<dbReference type="PANTHER" id="PTHR24559:SF447">
    <property type="entry name" value="RNA-DIRECTED DNA POLYMERASE HOMOLOG"/>
    <property type="match status" value="1"/>
</dbReference>
<dbReference type="RefSeq" id="XP_027186585.1">
    <property type="nucleotide sequence ID" value="XM_027330784.1"/>
</dbReference>
<dbReference type="CDD" id="cd01647">
    <property type="entry name" value="RT_LTR"/>
    <property type="match status" value="1"/>
</dbReference>
<dbReference type="Gene3D" id="2.40.70.10">
    <property type="entry name" value="Acid Proteases"/>
    <property type="match status" value="1"/>
</dbReference>
<dbReference type="Gene3D" id="3.30.70.270">
    <property type="match status" value="2"/>
</dbReference>
<dbReference type="GO" id="GO:0003676">
    <property type="term" value="F:nucleic acid binding"/>
    <property type="evidence" value="ECO:0007669"/>
    <property type="project" value="InterPro"/>
</dbReference>
<dbReference type="Pfam" id="PF00098">
    <property type="entry name" value="zf-CCHC"/>
    <property type="match status" value="1"/>
</dbReference>
<dbReference type="InterPro" id="IPR043502">
    <property type="entry name" value="DNA/RNA_pol_sf"/>
</dbReference>
<gene>
    <name evidence="7" type="primary">LOC101494362</name>
</gene>
<dbReference type="CDD" id="cd00303">
    <property type="entry name" value="retropepsin_like"/>
    <property type="match status" value="1"/>
</dbReference>
<dbReference type="InterPro" id="IPR021109">
    <property type="entry name" value="Peptidase_aspartic_dom_sf"/>
</dbReference>
<accession>A0A3Q7YBI2</accession>
<feature type="compositionally biased region" description="Polar residues" evidence="2">
    <location>
        <begin position="157"/>
        <end position="176"/>
    </location>
</feature>
<dbReference type="Proteomes" id="UP000087171">
    <property type="component" value="Unplaced"/>
</dbReference>
<dbReference type="InterPro" id="IPR001878">
    <property type="entry name" value="Znf_CCHC"/>
</dbReference>
<organism evidence="6 7">
    <name type="scientific">Cicer arietinum</name>
    <name type="common">Chickpea</name>
    <name type="synonym">Garbanzo</name>
    <dbReference type="NCBI Taxonomy" id="3827"/>
    <lineage>
        <taxon>Eukaryota</taxon>
        <taxon>Viridiplantae</taxon>
        <taxon>Streptophyta</taxon>
        <taxon>Embryophyta</taxon>
        <taxon>Tracheophyta</taxon>
        <taxon>Spermatophyta</taxon>
        <taxon>Magnoliopsida</taxon>
        <taxon>eudicotyledons</taxon>
        <taxon>Gunneridae</taxon>
        <taxon>Pentapetalae</taxon>
        <taxon>rosids</taxon>
        <taxon>fabids</taxon>
        <taxon>Fabales</taxon>
        <taxon>Fabaceae</taxon>
        <taxon>Papilionoideae</taxon>
        <taxon>50 kb inversion clade</taxon>
        <taxon>NPAAA clade</taxon>
        <taxon>Hologalegina</taxon>
        <taxon>IRL clade</taxon>
        <taxon>Cicereae</taxon>
        <taxon>Cicer</taxon>
    </lineage>
</organism>
<keyword evidence="3" id="KW-0472">Membrane</keyword>
<keyword evidence="1" id="KW-0862">Zinc</keyword>
<dbReference type="Pfam" id="PF08284">
    <property type="entry name" value="RVP_2"/>
    <property type="match status" value="1"/>
</dbReference>
<keyword evidence="3" id="KW-0812">Transmembrane</keyword>
<evidence type="ECO:0000256" key="3">
    <source>
        <dbReference type="SAM" id="Phobius"/>
    </source>
</evidence>
<feature type="transmembrane region" description="Helical" evidence="3">
    <location>
        <begin position="524"/>
        <end position="542"/>
    </location>
</feature>
<evidence type="ECO:0000259" key="4">
    <source>
        <dbReference type="PROSITE" id="PS50158"/>
    </source>
</evidence>
<keyword evidence="3" id="KW-1133">Transmembrane helix</keyword>
<dbReference type="SMART" id="SM00343">
    <property type="entry name" value="ZnF_C2HC"/>
    <property type="match status" value="2"/>
</dbReference>
<keyword evidence="6" id="KW-1185">Reference proteome</keyword>
<proteinExistence type="predicted"/>
<evidence type="ECO:0000313" key="6">
    <source>
        <dbReference type="Proteomes" id="UP000087171"/>
    </source>
</evidence>
<name>A0A3Q7YBI2_CICAR</name>
<reference evidence="7" key="1">
    <citation type="submission" date="2025-08" db="UniProtKB">
        <authorList>
            <consortium name="RefSeq"/>
        </authorList>
    </citation>
    <scope>IDENTIFICATION</scope>
    <source>
        <tissue evidence="7">Etiolated seedlings</tissue>
    </source>
</reference>
<feature type="domain" description="CCHC-type" evidence="4">
    <location>
        <begin position="122"/>
        <end position="138"/>
    </location>
</feature>
<dbReference type="PROSITE" id="PS50158">
    <property type="entry name" value="ZF_CCHC"/>
    <property type="match status" value="1"/>
</dbReference>
<dbReference type="GO" id="GO:0008270">
    <property type="term" value="F:zinc ion binding"/>
    <property type="evidence" value="ECO:0007669"/>
    <property type="project" value="UniProtKB-KW"/>
</dbReference>
<dbReference type="SUPFAM" id="SSF57756">
    <property type="entry name" value="Retrovirus zinc finger-like domains"/>
    <property type="match status" value="1"/>
</dbReference>
<evidence type="ECO:0000256" key="2">
    <source>
        <dbReference type="SAM" id="MobiDB-lite"/>
    </source>
</evidence>
<feature type="domain" description="Reverse transcriptase" evidence="5">
    <location>
        <begin position="408"/>
        <end position="595"/>
    </location>
</feature>
<dbReference type="Gene3D" id="4.10.60.10">
    <property type="entry name" value="Zinc finger, CCHC-type"/>
    <property type="match status" value="1"/>
</dbReference>